<dbReference type="PANTHER" id="PTHR30529">
    <property type="entry name" value="CYTOCHROME B561"/>
    <property type="match status" value="1"/>
</dbReference>
<evidence type="ECO:0000256" key="9">
    <source>
        <dbReference type="ARBA" id="ARBA00022989"/>
    </source>
</evidence>
<evidence type="ECO:0000256" key="7">
    <source>
        <dbReference type="ARBA" id="ARBA00022723"/>
    </source>
</evidence>
<dbReference type="Proteomes" id="UP001491613">
    <property type="component" value="Unassembled WGS sequence"/>
</dbReference>
<dbReference type="InterPro" id="IPR011577">
    <property type="entry name" value="Cyt_b561_bac/Ni-Hgenase"/>
</dbReference>
<comment type="similarity">
    <text evidence="12">Belongs to the cytochrome b561 family.</text>
</comment>
<keyword evidence="6 13" id="KW-0812">Transmembrane</keyword>
<evidence type="ECO:0000313" key="15">
    <source>
        <dbReference type="EMBL" id="MEL3918118.1"/>
    </source>
</evidence>
<organism evidence="15 16">
    <name type="scientific">Aeromonas enteropelogenes</name>
    <name type="common">Aeromonas trota</name>
    <dbReference type="NCBI Taxonomy" id="29489"/>
    <lineage>
        <taxon>Bacteria</taxon>
        <taxon>Pseudomonadati</taxon>
        <taxon>Pseudomonadota</taxon>
        <taxon>Gammaproteobacteria</taxon>
        <taxon>Aeromonadales</taxon>
        <taxon>Aeromonadaceae</taxon>
        <taxon>Aeromonas</taxon>
    </lineage>
</organism>
<feature type="domain" description="Cytochrome b561 bacterial/Ni-hydrogenase" evidence="14">
    <location>
        <begin position="3"/>
        <end position="168"/>
    </location>
</feature>
<dbReference type="InterPro" id="IPR052168">
    <property type="entry name" value="Cytochrome_b561_oxidase"/>
</dbReference>
<accession>A0ABU9J722</accession>
<evidence type="ECO:0000256" key="8">
    <source>
        <dbReference type="ARBA" id="ARBA00022982"/>
    </source>
</evidence>
<gene>
    <name evidence="15" type="ORF">V1482_01680</name>
</gene>
<name>A0ABU9J722_AEREN</name>
<comment type="subcellular location">
    <subcellularLocation>
        <location evidence="2">Cell membrane</location>
        <topology evidence="2">Multi-pass membrane protein</topology>
    </subcellularLocation>
</comment>
<evidence type="ECO:0000256" key="11">
    <source>
        <dbReference type="ARBA" id="ARBA00023136"/>
    </source>
</evidence>
<feature type="transmembrane region" description="Helical" evidence="13">
    <location>
        <begin position="126"/>
        <end position="150"/>
    </location>
</feature>
<reference evidence="15 16" key="1">
    <citation type="submission" date="2024-01" db="EMBL/GenBank/DDBJ databases">
        <title>Horizontal gene transfer in Aeromonas trota.</title>
        <authorList>
            <person name="Otero Olarra J.E."/>
            <person name="Perez Valdespino A."/>
        </authorList>
    </citation>
    <scope>NUCLEOTIDE SEQUENCE [LARGE SCALE GENOMIC DNA]</scope>
    <source>
        <strain evidence="15 16">9.1</strain>
    </source>
</reference>
<keyword evidence="9 13" id="KW-1133">Transmembrane helix</keyword>
<evidence type="ECO:0000256" key="2">
    <source>
        <dbReference type="ARBA" id="ARBA00004651"/>
    </source>
</evidence>
<comment type="caution">
    <text evidence="15">The sequence shown here is derived from an EMBL/GenBank/DDBJ whole genome shotgun (WGS) entry which is preliminary data.</text>
</comment>
<dbReference type="Gene3D" id="1.20.950.20">
    <property type="entry name" value="Transmembrane di-heme cytochromes, Chain C"/>
    <property type="match status" value="1"/>
</dbReference>
<comment type="cofactor">
    <cofactor evidence="1">
        <name>heme b</name>
        <dbReference type="ChEBI" id="CHEBI:60344"/>
    </cofactor>
</comment>
<keyword evidence="16" id="KW-1185">Reference proteome</keyword>
<evidence type="ECO:0000256" key="10">
    <source>
        <dbReference type="ARBA" id="ARBA00023004"/>
    </source>
</evidence>
<feature type="transmembrane region" description="Helical" evidence="13">
    <location>
        <begin position="86"/>
        <end position="105"/>
    </location>
</feature>
<keyword evidence="3" id="KW-0813">Transport</keyword>
<feature type="transmembrane region" description="Helical" evidence="13">
    <location>
        <begin position="6"/>
        <end position="26"/>
    </location>
</feature>
<keyword evidence="5" id="KW-0349">Heme</keyword>
<evidence type="ECO:0000256" key="5">
    <source>
        <dbReference type="ARBA" id="ARBA00022617"/>
    </source>
</evidence>
<protein>
    <submittedName>
        <fullName evidence="15">Cytochrome b/b6 domain-containing protein</fullName>
    </submittedName>
</protein>
<keyword evidence="10" id="KW-0408">Iron</keyword>
<keyword evidence="7" id="KW-0479">Metal-binding</keyword>
<evidence type="ECO:0000256" key="6">
    <source>
        <dbReference type="ARBA" id="ARBA00022692"/>
    </source>
</evidence>
<evidence type="ECO:0000256" key="3">
    <source>
        <dbReference type="ARBA" id="ARBA00022448"/>
    </source>
</evidence>
<evidence type="ECO:0000256" key="1">
    <source>
        <dbReference type="ARBA" id="ARBA00001970"/>
    </source>
</evidence>
<sequence length="170" mass="19374">MNRYSPPLIFIHWITAILVLTSYVTSGDPTKGRTIWDFLIGQIHVLSGSLLFILILCRLFLRLLLPVPVVKAYNQSLTLVVKASHSLLYIFLLLVPVAGLLELYTKAISFDHVIIELPQLELIQSCLLFFGNIHHTLGNLLITLVGLHAINSLWHHYYLKDNSLNKMTFR</sequence>
<evidence type="ECO:0000256" key="13">
    <source>
        <dbReference type="SAM" id="Phobius"/>
    </source>
</evidence>
<keyword evidence="4" id="KW-1003">Cell membrane</keyword>
<dbReference type="SUPFAM" id="SSF81342">
    <property type="entry name" value="Transmembrane di-heme cytochromes"/>
    <property type="match status" value="1"/>
</dbReference>
<proteinExistence type="inferred from homology"/>
<dbReference type="EMBL" id="JAZDDP010000001">
    <property type="protein sequence ID" value="MEL3918118.1"/>
    <property type="molecule type" value="Genomic_DNA"/>
</dbReference>
<evidence type="ECO:0000259" key="14">
    <source>
        <dbReference type="Pfam" id="PF01292"/>
    </source>
</evidence>
<evidence type="ECO:0000313" key="16">
    <source>
        <dbReference type="Proteomes" id="UP001491613"/>
    </source>
</evidence>
<dbReference type="Pfam" id="PF01292">
    <property type="entry name" value="Ni_hydr_CYTB"/>
    <property type="match status" value="1"/>
</dbReference>
<dbReference type="PANTHER" id="PTHR30529:SF1">
    <property type="entry name" value="CYTOCHROME B561 HOMOLOG 2"/>
    <property type="match status" value="1"/>
</dbReference>
<evidence type="ECO:0000256" key="12">
    <source>
        <dbReference type="ARBA" id="ARBA00037975"/>
    </source>
</evidence>
<keyword evidence="8" id="KW-0249">Electron transport</keyword>
<dbReference type="InterPro" id="IPR016174">
    <property type="entry name" value="Di-haem_cyt_TM"/>
</dbReference>
<evidence type="ECO:0000256" key="4">
    <source>
        <dbReference type="ARBA" id="ARBA00022475"/>
    </source>
</evidence>
<dbReference type="RefSeq" id="WP_342016537.1">
    <property type="nucleotide sequence ID" value="NZ_JAVTII010000001.1"/>
</dbReference>
<feature type="transmembrane region" description="Helical" evidence="13">
    <location>
        <begin position="38"/>
        <end position="61"/>
    </location>
</feature>
<keyword evidence="11 13" id="KW-0472">Membrane</keyword>